<dbReference type="PANTHER" id="PTHR37489">
    <property type="entry name" value="DUF3500 DOMAIN-CONTAINING PROTEIN"/>
    <property type="match status" value="1"/>
</dbReference>
<evidence type="ECO:0000313" key="1">
    <source>
        <dbReference type="EMBL" id="KAF2771875.1"/>
    </source>
</evidence>
<reference evidence="1" key="1">
    <citation type="journal article" date="2020" name="Stud. Mycol.">
        <title>101 Dothideomycetes genomes: a test case for predicting lifestyles and emergence of pathogens.</title>
        <authorList>
            <person name="Haridas S."/>
            <person name="Albert R."/>
            <person name="Binder M."/>
            <person name="Bloem J."/>
            <person name="Labutti K."/>
            <person name="Salamov A."/>
            <person name="Andreopoulos B."/>
            <person name="Baker S."/>
            <person name="Barry K."/>
            <person name="Bills G."/>
            <person name="Bluhm B."/>
            <person name="Cannon C."/>
            <person name="Castanera R."/>
            <person name="Culley D."/>
            <person name="Daum C."/>
            <person name="Ezra D."/>
            <person name="Gonzalez J."/>
            <person name="Henrissat B."/>
            <person name="Kuo A."/>
            <person name="Liang C."/>
            <person name="Lipzen A."/>
            <person name="Lutzoni F."/>
            <person name="Magnuson J."/>
            <person name="Mondo S."/>
            <person name="Nolan M."/>
            <person name="Ohm R."/>
            <person name="Pangilinan J."/>
            <person name="Park H.-J."/>
            <person name="Ramirez L."/>
            <person name="Alfaro M."/>
            <person name="Sun H."/>
            <person name="Tritt A."/>
            <person name="Yoshinaga Y."/>
            <person name="Zwiers L.-H."/>
            <person name="Turgeon B."/>
            <person name="Goodwin S."/>
            <person name="Spatafora J."/>
            <person name="Crous P."/>
            <person name="Grigoriev I."/>
        </authorList>
    </citation>
    <scope>NUCLEOTIDE SEQUENCE</scope>
    <source>
        <strain evidence="1">CBS 116005</strain>
    </source>
</reference>
<dbReference type="OrthoDB" id="4539697at2759"/>
<evidence type="ECO:0000313" key="2">
    <source>
        <dbReference type="Proteomes" id="UP000799436"/>
    </source>
</evidence>
<dbReference type="Pfam" id="PF12006">
    <property type="entry name" value="DUF3500"/>
    <property type="match status" value="1"/>
</dbReference>
<protein>
    <recommendedName>
        <fullName evidence="3">DUF3500 domain-containing protein</fullName>
    </recommendedName>
</protein>
<gene>
    <name evidence="1" type="ORF">EJ03DRAFT_267692</name>
</gene>
<dbReference type="Proteomes" id="UP000799436">
    <property type="component" value="Unassembled WGS sequence"/>
</dbReference>
<accession>A0A6G1LG76</accession>
<dbReference type="PANTHER" id="PTHR37489:SF1">
    <property type="entry name" value="DUF3500 DOMAIN-CONTAINING PROTEIN"/>
    <property type="match status" value="1"/>
</dbReference>
<dbReference type="InterPro" id="IPR021889">
    <property type="entry name" value="DUF3500"/>
</dbReference>
<proteinExistence type="predicted"/>
<dbReference type="EMBL" id="ML995817">
    <property type="protein sequence ID" value="KAF2771875.1"/>
    <property type="molecule type" value="Genomic_DNA"/>
</dbReference>
<dbReference type="AlphaFoldDB" id="A0A6G1LG76"/>
<evidence type="ECO:0008006" key="3">
    <source>
        <dbReference type="Google" id="ProtNLM"/>
    </source>
</evidence>
<organism evidence="1 2">
    <name type="scientific">Teratosphaeria nubilosa</name>
    <dbReference type="NCBI Taxonomy" id="161662"/>
    <lineage>
        <taxon>Eukaryota</taxon>
        <taxon>Fungi</taxon>
        <taxon>Dikarya</taxon>
        <taxon>Ascomycota</taxon>
        <taxon>Pezizomycotina</taxon>
        <taxon>Dothideomycetes</taxon>
        <taxon>Dothideomycetidae</taxon>
        <taxon>Mycosphaerellales</taxon>
        <taxon>Teratosphaeriaceae</taxon>
        <taxon>Teratosphaeria</taxon>
    </lineage>
</organism>
<keyword evidence="2" id="KW-1185">Reference proteome</keyword>
<name>A0A6G1LG76_9PEZI</name>
<sequence length="407" mass="45839">MSSSADSGRAHFREFAESQSPYLEDIETQDAVAHCDEAVQRLPKISGLLASMKRNIGQPFRGITTDGSVTPHLFVRADDDIHGDALAACGNNIFQALTEDQRPKVFFPLEAEERRQWQNTHLYFDISRFGIRLDETTAEVQCLVLKLLQSAMSPEGYQKAMLATKTNAFLGSLYKAPGVLNEFSYNFAIFGQPSSIDPWAWIFFGHHLCLNFFVHGNHIEITPTFMGAEPNEIDQGPLLGTKLYTPEQDLGLSFMQQLPPDLQVQALVNQDINSPEIGSMTWALGAAFQDNRIIPYQGARLSAVSPAIREAFLDIVEQFVLYLPQQARWRKRAEVAKHFDETYFAWVGDFDGDNAKFYYRIHSPVILCEFEHCPSIFLGNTKAERFHIHTHVRTPNGGDYGMALLSP</sequence>